<dbReference type="RefSeq" id="WP_171645656.1">
    <property type="nucleotide sequence ID" value="NZ_WHOA01000154.1"/>
</dbReference>
<protein>
    <submittedName>
        <fullName evidence="2">Uncharacterized protein</fullName>
    </submittedName>
</protein>
<name>A0ABX1Y048_9BACL</name>
<reference evidence="2 3" key="1">
    <citation type="submission" date="2019-10" db="EMBL/GenBank/DDBJ databases">
        <title>Description of Paenibacillus terrestris sp. nov.</title>
        <authorList>
            <person name="Carlier A."/>
            <person name="Qi S."/>
        </authorList>
    </citation>
    <scope>NUCLEOTIDE SEQUENCE [LARGE SCALE GENOMIC DNA]</scope>
    <source>
        <strain evidence="2 3">LMG 31458</strain>
    </source>
</reference>
<comment type="caution">
    <text evidence="2">The sequence shown here is derived from an EMBL/GenBank/DDBJ whole genome shotgun (WGS) entry which is preliminary data.</text>
</comment>
<organism evidence="2 3">
    <name type="scientific">Paenibacillus phytorum</name>
    <dbReference type="NCBI Taxonomy" id="2654977"/>
    <lineage>
        <taxon>Bacteria</taxon>
        <taxon>Bacillati</taxon>
        <taxon>Bacillota</taxon>
        <taxon>Bacilli</taxon>
        <taxon>Bacillales</taxon>
        <taxon>Paenibacillaceae</taxon>
        <taxon>Paenibacillus</taxon>
    </lineage>
</organism>
<gene>
    <name evidence="2" type="ORF">GC098_23100</name>
</gene>
<keyword evidence="3" id="KW-1185">Reference proteome</keyword>
<accession>A0ABX1Y048</accession>
<evidence type="ECO:0000313" key="3">
    <source>
        <dbReference type="Proteomes" id="UP000616779"/>
    </source>
</evidence>
<evidence type="ECO:0000256" key="1">
    <source>
        <dbReference type="SAM" id="SignalP"/>
    </source>
</evidence>
<feature type="signal peptide" evidence="1">
    <location>
        <begin position="1"/>
        <end position="25"/>
    </location>
</feature>
<evidence type="ECO:0000313" key="2">
    <source>
        <dbReference type="EMBL" id="NOU74248.1"/>
    </source>
</evidence>
<sequence length="154" mass="17147">MLKTLDRMLFLVAVFSLLFAQTVGASDGAEVLDIKKGEIILTIKNSNSLQNQVKEWLSSVNGTVGSLKIEPSEGIAIKIPLMPPYKVNYDWITGTVTEVVMFISPSKTYFPTLLVFTKEEGLVAVHVKNHSLKTFLKKNKLFNPELNLAEPPLR</sequence>
<keyword evidence="1" id="KW-0732">Signal</keyword>
<feature type="chain" id="PRO_5047426039" evidence="1">
    <location>
        <begin position="26"/>
        <end position="154"/>
    </location>
</feature>
<proteinExistence type="predicted"/>
<dbReference type="EMBL" id="WHOA01000154">
    <property type="protein sequence ID" value="NOU74248.1"/>
    <property type="molecule type" value="Genomic_DNA"/>
</dbReference>
<dbReference type="Proteomes" id="UP000616779">
    <property type="component" value="Unassembled WGS sequence"/>
</dbReference>